<dbReference type="AlphaFoldDB" id="A0A859FJ62"/>
<accession>A0A859FJ62</accession>
<protein>
    <submittedName>
        <fullName evidence="1">Short-chain dehydrogenase</fullName>
    </submittedName>
</protein>
<dbReference type="NCBIfam" id="NF006168">
    <property type="entry name" value="PRK08309.1"/>
    <property type="match status" value="1"/>
</dbReference>
<dbReference type="InterPro" id="IPR036291">
    <property type="entry name" value="NAD(P)-bd_dom_sf"/>
</dbReference>
<proteinExistence type="predicted"/>
<gene>
    <name evidence="1" type="ORF">FLK61_38615</name>
</gene>
<dbReference type="RefSeq" id="WP_176010512.1">
    <property type="nucleotide sequence ID" value="NZ_CP041372.2"/>
</dbReference>
<dbReference type="SUPFAM" id="SSF51735">
    <property type="entry name" value="NAD(P)-binding Rossmann-fold domains"/>
    <property type="match status" value="1"/>
</dbReference>
<dbReference type="Proteomes" id="UP000318138">
    <property type="component" value="Chromosome"/>
</dbReference>
<name>A0A859FJ62_9BACI</name>
<sequence>MATPNQPNKPQHALVIGGTGMMAEVSLWLARTGYRVTVICRNKDRADTLKRTAPPDTLCTHLVDYNDTTKLTQTLTSVRKSSGTADLVVAWIHSNPEAVLQQVEDHLVQGQPYRLVHVVGSSSNLDAIRATINTPPTCRYQQVQLGFILEDTHSRWLTHAEISSGVIKAIKTRDDVTVVGR</sequence>
<dbReference type="Gene3D" id="3.40.50.720">
    <property type="entry name" value="NAD(P)-binding Rossmann-like Domain"/>
    <property type="match status" value="1"/>
</dbReference>
<keyword evidence="2" id="KW-1185">Reference proteome</keyword>
<organism evidence="1 2">
    <name type="scientific">Paenalkalicoccus suaedae</name>
    <dbReference type="NCBI Taxonomy" id="2592382"/>
    <lineage>
        <taxon>Bacteria</taxon>
        <taxon>Bacillati</taxon>
        <taxon>Bacillota</taxon>
        <taxon>Bacilli</taxon>
        <taxon>Bacillales</taxon>
        <taxon>Bacillaceae</taxon>
        <taxon>Paenalkalicoccus</taxon>
    </lineage>
</organism>
<dbReference type="KEGG" id="psua:FLK61_38615"/>
<reference evidence="2" key="1">
    <citation type="submission" date="2019-07" db="EMBL/GenBank/DDBJ databases">
        <title>Bacillus alkalisoli sp. nov. isolated from saline soil.</title>
        <authorList>
            <person name="Sun J.-Q."/>
            <person name="Xu L."/>
        </authorList>
    </citation>
    <scope>NUCLEOTIDE SEQUENCE [LARGE SCALE GENOMIC DNA]</scope>
    <source>
        <strain evidence="2">M4U3P1</strain>
    </source>
</reference>
<evidence type="ECO:0000313" key="2">
    <source>
        <dbReference type="Proteomes" id="UP000318138"/>
    </source>
</evidence>
<dbReference type="EMBL" id="CP041372">
    <property type="protein sequence ID" value="QKS72536.1"/>
    <property type="molecule type" value="Genomic_DNA"/>
</dbReference>
<evidence type="ECO:0000313" key="1">
    <source>
        <dbReference type="EMBL" id="QKS72536.1"/>
    </source>
</evidence>